<feature type="transmembrane region" description="Helical" evidence="1">
    <location>
        <begin position="25"/>
        <end position="46"/>
    </location>
</feature>
<evidence type="ECO:0000259" key="2">
    <source>
        <dbReference type="PROSITE" id="PS51724"/>
    </source>
</evidence>
<dbReference type="InterPro" id="IPR007730">
    <property type="entry name" value="SPOR-like_dom"/>
</dbReference>
<name>A0A7X6H082_9RHOB</name>
<sequence>MADIEYFEDDRARSAGAQPPRLGLLVNWAGALVSLGLVVGMAVWAFQLTMRDVSGVPVIRALEGPMRVPPADPGGVQAEHQGLAVNRLAEGAEAGPVPDRLVLAPPPVDLAAVQLASASTAAPRAPEMPTPAAAGAQTQALIDRLIARAEPLAPVAPQAAALPAPAPLPAPGAEPEVLPAVAADPATAQVIPASVPGVARSLRPASRPAGVEARAPTPVAAAPVTEEIDAATLPEGTRLVQLGAFDTPDIARAEWARLTDRFPDYFDGRARVIQEASSGGSAFYRLRAAGFEDLAASRRFCAALMAQNAPCIPVTVR</sequence>
<dbReference type="InterPro" id="IPR036680">
    <property type="entry name" value="SPOR-like_sf"/>
</dbReference>
<dbReference type="Pfam" id="PF05036">
    <property type="entry name" value="SPOR"/>
    <property type="match status" value="1"/>
</dbReference>
<keyword evidence="1" id="KW-0812">Transmembrane</keyword>
<accession>A0A7X6H082</accession>
<dbReference type="GO" id="GO:0042834">
    <property type="term" value="F:peptidoglycan binding"/>
    <property type="evidence" value="ECO:0007669"/>
    <property type="project" value="InterPro"/>
</dbReference>
<dbReference type="Proteomes" id="UP000526408">
    <property type="component" value="Unassembled WGS sequence"/>
</dbReference>
<keyword evidence="1" id="KW-0472">Membrane</keyword>
<evidence type="ECO:0000256" key="1">
    <source>
        <dbReference type="SAM" id="Phobius"/>
    </source>
</evidence>
<evidence type="ECO:0000313" key="4">
    <source>
        <dbReference type="Proteomes" id="UP000526408"/>
    </source>
</evidence>
<dbReference type="AlphaFoldDB" id="A0A7X6H082"/>
<gene>
    <name evidence="3" type="ORF">HCU73_09515</name>
</gene>
<keyword evidence="4" id="KW-1185">Reference proteome</keyword>
<evidence type="ECO:0000313" key="3">
    <source>
        <dbReference type="EMBL" id="NKX44828.1"/>
    </source>
</evidence>
<dbReference type="PROSITE" id="PS51724">
    <property type="entry name" value="SPOR"/>
    <property type="match status" value="1"/>
</dbReference>
<feature type="domain" description="SPOR" evidence="2">
    <location>
        <begin position="232"/>
        <end position="317"/>
    </location>
</feature>
<keyword evidence="1" id="KW-1133">Transmembrane helix</keyword>
<comment type="caution">
    <text evidence="3">The sequence shown here is derived from an EMBL/GenBank/DDBJ whole genome shotgun (WGS) entry which is preliminary data.</text>
</comment>
<organism evidence="3 4">
    <name type="scientific">Roseicyclus persicicus</name>
    <dbReference type="NCBI Taxonomy" id="2650661"/>
    <lineage>
        <taxon>Bacteria</taxon>
        <taxon>Pseudomonadati</taxon>
        <taxon>Pseudomonadota</taxon>
        <taxon>Alphaproteobacteria</taxon>
        <taxon>Rhodobacterales</taxon>
        <taxon>Roseobacteraceae</taxon>
        <taxon>Roseicyclus</taxon>
    </lineage>
</organism>
<reference evidence="3 4" key="1">
    <citation type="submission" date="2020-04" db="EMBL/GenBank/DDBJ databases">
        <authorList>
            <person name="Yoon J."/>
        </authorList>
    </citation>
    <scope>NUCLEOTIDE SEQUENCE [LARGE SCALE GENOMIC DNA]</scope>
    <source>
        <strain evidence="3 4">KMU-115</strain>
    </source>
</reference>
<dbReference type="RefSeq" id="WP_168623281.1">
    <property type="nucleotide sequence ID" value="NZ_JAAZQQ010000002.1"/>
</dbReference>
<dbReference type="Gene3D" id="3.30.70.1070">
    <property type="entry name" value="Sporulation related repeat"/>
    <property type="match status" value="1"/>
</dbReference>
<proteinExistence type="predicted"/>
<protein>
    <submittedName>
        <fullName evidence="3">SPOR domain-containing protein</fullName>
    </submittedName>
</protein>
<dbReference type="EMBL" id="JAAZQQ010000002">
    <property type="protein sequence ID" value="NKX44828.1"/>
    <property type="molecule type" value="Genomic_DNA"/>
</dbReference>